<reference evidence="12" key="1">
    <citation type="submission" date="2018-12" db="EMBL/GenBank/DDBJ databases">
        <title>Tengunoibacter tsumagoiensis gen. nov., sp. nov., Dictyobacter kobayashii sp. nov., D. alpinus sp. nov., and D. joshuensis sp. nov. and description of Dictyobacteraceae fam. nov. within the order Ktedonobacterales isolated from Tengu-no-mugimeshi.</title>
        <authorList>
            <person name="Wang C.M."/>
            <person name="Zheng Y."/>
            <person name="Sakai Y."/>
            <person name="Toyoda A."/>
            <person name="Minakuchi Y."/>
            <person name="Abe K."/>
            <person name="Yokota A."/>
            <person name="Yabe S."/>
        </authorList>
    </citation>
    <scope>NUCLEOTIDE SEQUENCE [LARGE SCALE GENOMIC DNA]</scope>
    <source>
        <strain evidence="12">Uno3</strain>
    </source>
</reference>
<dbReference type="OrthoDB" id="9785203at2"/>
<evidence type="ECO:0000256" key="4">
    <source>
        <dbReference type="ARBA" id="ARBA00022827"/>
    </source>
</evidence>
<dbReference type="Pfam" id="PF02771">
    <property type="entry name" value="Acyl-CoA_dh_N"/>
    <property type="match status" value="1"/>
</dbReference>
<dbReference type="SUPFAM" id="SSF56645">
    <property type="entry name" value="Acyl-CoA dehydrogenase NM domain-like"/>
    <property type="match status" value="1"/>
</dbReference>
<evidence type="ECO:0000313" key="11">
    <source>
        <dbReference type="EMBL" id="GCE13614.1"/>
    </source>
</evidence>
<dbReference type="PANTHER" id="PTHR43884">
    <property type="entry name" value="ACYL-COA DEHYDROGENASE"/>
    <property type="match status" value="1"/>
</dbReference>
<dbReference type="CDD" id="cd00567">
    <property type="entry name" value="ACAD"/>
    <property type="match status" value="1"/>
</dbReference>
<evidence type="ECO:0000256" key="5">
    <source>
        <dbReference type="ARBA" id="ARBA00023002"/>
    </source>
</evidence>
<name>A0A402A397_9CHLR</name>
<dbReference type="PIRSF" id="PIRSF016578">
    <property type="entry name" value="HsaA"/>
    <property type="match status" value="1"/>
</dbReference>
<sequence length="403" mass="43848">MSFLSYPETEQQKKWIAIAGELADLFAERAAKYDWEGRFPLENFEDLRRSGYTTLTVPQSLGGQGASLLDVLLAHFRLSQGDGSTGLVTCMHLIHVARLFEARTEYPPLLRKIAQDVVENGALINSAVSEPATGSPSRGGKPQTTAYRQPDGSWRVQGRKSFTTGSHALQYFIVGCSIEDQADGASGLEPLKADKGNFLIAHDAPGVSIEDTWDTLGMRGTGSNDLILDNVCLEADAYVDEQIPPMADAQGRLPAWTLLISVVYLGIAQAARDEAIRFATQRRPNSLKAPISSVPHIQEKVARMDLALLQSKAFLFSLAEQFQADPDSVQPALYGAAKYLVTNHAVEIVDLAMRVVGAASLALKSPLQRYYRDVRAGLHNPPMDDAALSQLAKLALEAPQTRS</sequence>
<dbReference type="GO" id="GO:0050660">
    <property type="term" value="F:flavin adenine dinucleotide binding"/>
    <property type="evidence" value="ECO:0007669"/>
    <property type="project" value="InterPro"/>
</dbReference>
<dbReference type="Pfam" id="PF02770">
    <property type="entry name" value="Acyl-CoA_dh_M"/>
    <property type="match status" value="1"/>
</dbReference>
<dbReference type="InterPro" id="IPR009075">
    <property type="entry name" value="AcylCo_DH/oxidase_C"/>
</dbReference>
<comment type="caution">
    <text evidence="11">The sequence shown here is derived from an EMBL/GenBank/DDBJ whole genome shotgun (WGS) entry which is preliminary data.</text>
</comment>
<dbReference type="SUPFAM" id="SSF47203">
    <property type="entry name" value="Acyl-CoA dehydrogenase C-terminal domain-like"/>
    <property type="match status" value="1"/>
</dbReference>
<proteinExistence type="inferred from homology"/>
<dbReference type="Gene3D" id="1.20.140.10">
    <property type="entry name" value="Butyryl-CoA Dehydrogenase, subunit A, domain 3"/>
    <property type="match status" value="1"/>
</dbReference>
<dbReference type="Gene3D" id="1.10.540.10">
    <property type="entry name" value="Acyl-CoA dehydrogenase/oxidase, N-terminal domain"/>
    <property type="match status" value="1"/>
</dbReference>
<evidence type="ECO:0000256" key="7">
    <source>
        <dbReference type="SAM" id="MobiDB-lite"/>
    </source>
</evidence>
<keyword evidence="4 6" id="KW-0274">FAD</keyword>
<evidence type="ECO:0000259" key="10">
    <source>
        <dbReference type="Pfam" id="PF02771"/>
    </source>
</evidence>
<gene>
    <name evidence="11" type="primary">ydbM</name>
    <name evidence="11" type="ORF">KTT_34730</name>
</gene>
<dbReference type="PANTHER" id="PTHR43884:SF25">
    <property type="entry name" value="ACYL-COA DEHYDROGENASE YDBM-RELATED"/>
    <property type="match status" value="1"/>
</dbReference>
<keyword evidence="5 6" id="KW-0560">Oxidoreductase</keyword>
<comment type="similarity">
    <text evidence="2 6">Belongs to the acyl-CoA dehydrogenase family.</text>
</comment>
<feature type="region of interest" description="Disordered" evidence="7">
    <location>
        <begin position="128"/>
        <end position="152"/>
    </location>
</feature>
<keyword evidence="3 6" id="KW-0285">Flavoprotein</keyword>
<dbReference type="Proteomes" id="UP000287352">
    <property type="component" value="Unassembled WGS sequence"/>
</dbReference>
<dbReference type="RefSeq" id="WP_126581125.1">
    <property type="nucleotide sequence ID" value="NZ_BIFR01000001.1"/>
</dbReference>
<keyword evidence="12" id="KW-1185">Reference proteome</keyword>
<dbReference type="InterPro" id="IPR006091">
    <property type="entry name" value="Acyl-CoA_Oxase/DH_mid-dom"/>
</dbReference>
<feature type="domain" description="Acyl-CoA dehydrogenase/oxidase N-terminal" evidence="10">
    <location>
        <begin position="24"/>
        <end position="93"/>
    </location>
</feature>
<dbReference type="Gene3D" id="2.40.110.10">
    <property type="entry name" value="Butyryl-CoA Dehydrogenase, subunit A, domain 2"/>
    <property type="match status" value="1"/>
</dbReference>
<dbReference type="InterPro" id="IPR046373">
    <property type="entry name" value="Acyl-CoA_Oxase/DH_mid-dom_sf"/>
</dbReference>
<organism evidence="11 12">
    <name type="scientific">Tengunoibacter tsumagoiensis</name>
    <dbReference type="NCBI Taxonomy" id="2014871"/>
    <lineage>
        <taxon>Bacteria</taxon>
        <taxon>Bacillati</taxon>
        <taxon>Chloroflexota</taxon>
        <taxon>Ktedonobacteria</taxon>
        <taxon>Ktedonobacterales</taxon>
        <taxon>Dictyobacteraceae</taxon>
        <taxon>Tengunoibacter</taxon>
    </lineage>
</organism>
<dbReference type="InterPro" id="IPR037069">
    <property type="entry name" value="AcylCoA_DH/ox_N_sf"/>
</dbReference>
<feature type="compositionally biased region" description="Polar residues" evidence="7">
    <location>
        <begin position="128"/>
        <end position="147"/>
    </location>
</feature>
<dbReference type="GO" id="GO:0003995">
    <property type="term" value="F:acyl-CoA dehydrogenase activity"/>
    <property type="evidence" value="ECO:0007669"/>
    <property type="project" value="TreeGrafter"/>
</dbReference>
<accession>A0A402A397</accession>
<dbReference type="InterPro" id="IPR036250">
    <property type="entry name" value="AcylCo_DH-like_C"/>
</dbReference>
<protein>
    <submittedName>
        <fullName evidence="11">Putative acyl-CoA dehydrogenase YdbM</fullName>
    </submittedName>
</protein>
<evidence type="ECO:0000259" key="8">
    <source>
        <dbReference type="Pfam" id="PF00441"/>
    </source>
</evidence>
<dbReference type="EMBL" id="BIFR01000001">
    <property type="protein sequence ID" value="GCE13614.1"/>
    <property type="molecule type" value="Genomic_DNA"/>
</dbReference>
<evidence type="ECO:0000256" key="2">
    <source>
        <dbReference type="ARBA" id="ARBA00009347"/>
    </source>
</evidence>
<dbReference type="AlphaFoldDB" id="A0A402A397"/>
<evidence type="ECO:0000313" key="12">
    <source>
        <dbReference type="Proteomes" id="UP000287352"/>
    </source>
</evidence>
<dbReference type="Pfam" id="PF00441">
    <property type="entry name" value="Acyl-CoA_dh_1"/>
    <property type="match status" value="1"/>
</dbReference>
<evidence type="ECO:0000259" key="9">
    <source>
        <dbReference type="Pfam" id="PF02770"/>
    </source>
</evidence>
<feature type="domain" description="Acyl-CoA dehydrogenase/oxidase C-terminal" evidence="8">
    <location>
        <begin position="258"/>
        <end position="376"/>
    </location>
</feature>
<evidence type="ECO:0000256" key="1">
    <source>
        <dbReference type="ARBA" id="ARBA00001974"/>
    </source>
</evidence>
<feature type="domain" description="Acyl-CoA oxidase/dehydrogenase middle" evidence="9">
    <location>
        <begin position="127"/>
        <end position="231"/>
    </location>
</feature>
<dbReference type="InterPro" id="IPR013786">
    <property type="entry name" value="AcylCoA_DH/ox_N"/>
</dbReference>
<dbReference type="InterPro" id="IPR009100">
    <property type="entry name" value="AcylCoA_DH/oxidase_NM_dom_sf"/>
</dbReference>
<evidence type="ECO:0000256" key="3">
    <source>
        <dbReference type="ARBA" id="ARBA00022630"/>
    </source>
</evidence>
<comment type="cofactor">
    <cofactor evidence="1 6">
        <name>FAD</name>
        <dbReference type="ChEBI" id="CHEBI:57692"/>
    </cofactor>
</comment>
<evidence type="ECO:0000256" key="6">
    <source>
        <dbReference type="RuleBase" id="RU362125"/>
    </source>
</evidence>